<dbReference type="EMBL" id="LJGW01000279">
    <property type="protein sequence ID" value="OEV10684.1"/>
    <property type="molecule type" value="Genomic_DNA"/>
</dbReference>
<comment type="similarity">
    <text evidence="1">Belongs to the clavaminate synthase family.</text>
</comment>
<proteinExistence type="inferred from homology"/>
<comment type="caution">
    <text evidence="8">The sequence shown here is derived from an EMBL/GenBank/DDBJ whole genome shotgun (WGS) entry which is preliminary data.</text>
</comment>
<evidence type="ECO:0000256" key="4">
    <source>
        <dbReference type="ARBA" id="ARBA00023004"/>
    </source>
</evidence>
<keyword evidence="3" id="KW-0560">Oxidoreductase</keyword>
<dbReference type="Gene3D" id="3.60.130.10">
    <property type="entry name" value="Clavaminate synthase-like"/>
    <property type="match status" value="1"/>
</dbReference>
<gene>
    <name evidence="8" type="ORF">AN218_16435</name>
</gene>
<reference evidence="8 9" key="1">
    <citation type="journal article" date="2016" name="Front. Microbiol.">
        <title>Comparative Genomics Analysis of Streptomyces Species Reveals Their Adaptation to the Marine Environment and Their Diversity at the Genomic Level.</title>
        <authorList>
            <person name="Tian X."/>
            <person name="Zhang Z."/>
            <person name="Yang T."/>
            <person name="Chen M."/>
            <person name="Li J."/>
            <person name="Chen F."/>
            <person name="Yang J."/>
            <person name="Li W."/>
            <person name="Zhang B."/>
            <person name="Zhang Z."/>
            <person name="Wu J."/>
            <person name="Zhang C."/>
            <person name="Long L."/>
            <person name="Xiao J."/>
        </authorList>
    </citation>
    <scope>NUCLEOTIDE SEQUENCE [LARGE SCALE GENOMIC DNA]</scope>
    <source>
        <strain evidence="8 9">SCSIO 10429</strain>
    </source>
</reference>
<protein>
    <recommendedName>
        <fullName evidence="7">TauD/TfdA-like domain-containing protein</fullName>
    </recommendedName>
</protein>
<feature type="binding site" evidence="5">
    <location>
        <position position="144"/>
    </location>
    <ligand>
        <name>Fe cation</name>
        <dbReference type="ChEBI" id="CHEBI:24875"/>
    </ligand>
</feature>
<evidence type="ECO:0000259" key="7">
    <source>
        <dbReference type="Pfam" id="PF02668"/>
    </source>
</evidence>
<feature type="binding site" evidence="5">
    <location>
        <position position="142"/>
    </location>
    <ligand>
        <name>Fe cation</name>
        <dbReference type="ChEBI" id="CHEBI:24875"/>
    </ligand>
</feature>
<evidence type="ECO:0000256" key="3">
    <source>
        <dbReference type="ARBA" id="ARBA00023002"/>
    </source>
</evidence>
<evidence type="ECO:0000256" key="1">
    <source>
        <dbReference type="ARBA" id="ARBA00008425"/>
    </source>
</evidence>
<dbReference type="InterPro" id="IPR014503">
    <property type="entry name" value="Clavaminate_syn-like"/>
</dbReference>
<dbReference type="AlphaFoldDB" id="A0A1E7L3D3"/>
<dbReference type="GO" id="GO:0005506">
    <property type="term" value="F:iron ion binding"/>
    <property type="evidence" value="ECO:0007669"/>
    <property type="project" value="InterPro"/>
</dbReference>
<dbReference type="GO" id="GO:0016491">
    <property type="term" value="F:oxidoreductase activity"/>
    <property type="evidence" value="ECO:0007669"/>
    <property type="project" value="UniProtKB-KW"/>
</dbReference>
<feature type="binding site" evidence="5">
    <location>
        <position position="278"/>
    </location>
    <ligand>
        <name>Fe cation</name>
        <dbReference type="ChEBI" id="CHEBI:24875"/>
    </ligand>
</feature>
<dbReference type="PIRSF" id="PIRSF019543">
    <property type="entry name" value="Clavaminate_syn"/>
    <property type="match status" value="1"/>
</dbReference>
<keyword evidence="9" id="KW-1185">Reference proteome</keyword>
<evidence type="ECO:0000256" key="2">
    <source>
        <dbReference type="ARBA" id="ARBA00022723"/>
    </source>
</evidence>
<feature type="domain" description="TauD/TfdA-like" evidence="7">
    <location>
        <begin position="118"/>
        <end position="298"/>
    </location>
</feature>
<dbReference type="Pfam" id="PF02668">
    <property type="entry name" value="TauD"/>
    <property type="match status" value="1"/>
</dbReference>
<organism evidence="8 9">
    <name type="scientific">Streptomyces nanshensis</name>
    <dbReference type="NCBI Taxonomy" id="518642"/>
    <lineage>
        <taxon>Bacteria</taxon>
        <taxon>Bacillati</taxon>
        <taxon>Actinomycetota</taxon>
        <taxon>Actinomycetes</taxon>
        <taxon>Kitasatosporales</taxon>
        <taxon>Streptomycetaceae</taxon>
        <taxon>Streptomyces</taxon>
    </lineage>
</organism>
<evidence type="ECO:0000256" key="6">
    <source>
        <dbReference type="SAM" id="MobiDB-lite"/>
    </source>
</evidence>
<dbReference type="InterPro" id="IPR042098">
    <property type="entry name" value="TauD-like_sf"/>
</dbReference>
<dbReference type="SUPFAM" id="SSF51197">
    <property type="entry name" value="Clavaminate synthase-like"/>
    <property type="match status" value="1"/>
</dbReference>
<evidence type="ECO:0000313" key="9">
    <source>
        <dbReference type="Proteomes" id="UP000176005"/>
    </source>
</evidence>
<dbReference type="NCBIfam" id="NF041363">
    <property type="entry name" value="GntD_guanitoxin"/>
    <property type="match status" value="1"/>
</dbReference>
<dbReference type="PATRIC" id="fig|518642.10.peg.3724"/>
<evidence type="ECO:0000313" key="8">
    <source>
        <dbReference type="EMBL" id="OEV10684.1"/>
    </source>
</evidence>
<dbReference type="Proteomes" id="UP000176005">
    <property type="component" value="Unassembled WGS sequence"/>
</dbReference>
<sequence>MDLDEAQAASAQHLVEDLRARHPGPDDEDFLRSAPLETESLPRRLRAGVSGLRHGDMPPAALIRGFPVDDGAIGPTPGHWRERAPDATEAQDYWLALLASLLGEPFCWSTLQDGRLYNDIHPIRGSEQHQTGHGSESPLEFHTEDAFHEYRCDYILLLSLRNHDRVPTTLATSRDIRLSAADRRVLFERRFVIRPDTEHRRHMTDAEIAAYEEPVAVLFGDRDEPGIRIDPPYMEALPGDEEAAGALAALGAQLEAALTDVPLGPGDVLVVDNQRCVHGRKPFRPRLDGTDRWLRKVTVTRDLRKSAARHRRPRSRVLRG</sequence>
<feature type="region of interest" description="Disordered" evidence="6">
    <location>
        <begin position="16"/>
        <end position="37"/>
    </location>
</feature>
<dbReference type="InterPro" id="IPR053447">
    <property type="entry name" value="Alpha-KG_dependent_hydroxylase"/>
</dbReference>
<keyword evidence="4 5" id="KW-0408">Iron</keyword>
<evidence type="ECO:0000256" key="5">
    <source>
        <dbReference type="PIRSR" id="PIRSR019543-2"/>
    </source>
</evidence>
<accession>A0A1E7L3D3</accession>
<keyword evidence="2 5" id="KW-0479">Metal-binding</keyword>
<dbReference type="InterPro" id="IPR003819">
    <property type="entry name" value="TauD/TfdA-like"/>
</dbReference>
<feature type="compositionally biased region" description="Basic and acidic residues" evidence="6">
    <location>
        <begin position="16"/>
        <end position="25"/>
    </location>
</feature>
<name>A0A1E7L3D3_9ACTN</name>